<dbReference type="PATRIC" id="fig|401562.4.peg.4589"/>
<proteinExistence type="predicted"/>
<organism evidence="3 4">
    <name type="scientific">Aureimonas ureilytica</name>
    <dbReference type="NCBI Taxonomy" id="401562"/>
    <lineage>
        <taxon>Bacteria</taxon>
        <taxon>Pseudomonadati</taxon>
        <taxon>Pseudomonadota</taxon>
        <taxon>Alphaproteobacteria</taxon>
        <taxon>Hyphomicrobiales</taxon>
        <taxon>Aurantimonadaceae</taxon>
        <taxon>Aureimonas</taxon>
    </lineage>
</organism>
<feature type="transmembrane region" description="Helical" evidence="1">
    <location>
        <begin position="111"/>
        <end position="131"/>
    </location>
</feature>
<gene>
    <name evidence="3" type="ORF">NS365_02495</name>
</gene>
<feature type="signal peptide" evidence="2">
    <location>
        <begin position="1"/>
        <end position="26"/>
    </location>
</feature>
<protein>
    <recommendedName>
        <fullName evidence="5">DUF2306 domain-containing protein</fullName>
    </recommendedName>
</protein>
<name>A0A175RVJ9_9HYPH</name>
<evidence type="ECO:0000256" key="1">
    <source>
        <dbReference type="SAM" id="Phobius"/>
    </source>
</evidence>
<feature type="transmembrane region" description="Helical" evidence="1">
    <location>
        <begin position="68"/>
        <end position="90"/>
    </location>
</feature>
<keyword evidence="1" id="KW-0812">Transmembrane</keyword>
<keyword evidence="1" id="KW-1133">Transmembrane helix</keyword>
<accession>A0A175RVJ9</accession>
<feature type="transmembrane region" description="Helical" evidence="1">
    <location>
        <begin position="214"/>
        <end position="239"/>
    </location>
</feature>
<dbReference type="Proteomes" id="UP000078529">
    <property type="component" value="Unassembled WGS sequence"/>
</dbReference>
<feature type="transmembrane region" description="Helical" evidence="1">
    <location>
        <begin position="187"/>
        <end position="208"/>
    </location>
</feature>
<evidence type="ECO:0008006" key="5">
    <source>
        <dbReference type="Google" id="ProtNLM"/>
    </source>
</evidence>
<evidence type="ECO:0000313" key="4">
    <source>
        <dbReference type="Proteomes" id="UP000078529"/>
    </source>
</evidence>
<evidence type="ECO:0000256" key="2">
    <source>
        <dbReference type="SAM" id="SignalP"/>
    </source>
</evidence>
<keyword evidence="4" id="KW-1185">Reference proteome</keyword>
<keyword evidence="1" id="KW-0472">Membrane</keyword>
<reference evidence="3 4" key="1">
    <citation type="journal article" date="2016" name="Front. Microbiol.">
        <title>Genomic Resource of Rice Seed Associated Bacteria.</title>
        <authorList>
            <person name="Midha S."/>
            <person name="Bansal K."/>
            <person name="Sharma S."/>
            <person name="Kumar N."/>
            <person name="Patil P.P."/>
            <person name="Chaudhry V."/>
            <person name="Patil P.B."/>
        </authorList>
    </citation>
    <scope>NUCLEOTIDE SEQUENCE [LARGE SCALE GENOMIC DNA]</scope>
    <source>
        <strain evidence="3 4">NS365</strain>
    </source>
</reference>
<sequence>MPPRPTVLPSLLVALALLLAVGAAEAVPSGAWDLRGSLPLEMAAHGGAASTLSGWSLPPVELRSLLRMVHLIGLCLGLGTTLLLDGNLLGWMRAGRAPDYAPSILGAGRRVVMVGFGLLWASGAALTALAVSSDPSFLASPKLWAKIVVVTALTANAFVLHTRVLSPFSQSLARAIDGRWRGRERRLFVACGAVSATSWLVAFALGVLREWNQGAGFGAILLVWLIGMLAAALAIRLLLPAPSAAAPYRGPDRRQRSAV</sequence>
<feature type="chain" id="PRO_5008042211" description="DUF2306 domain-containing protein" evidence="2">
    <location>
        <begin position="27"/>
        <end position="259"/>
    </location>
</feature>
<comment type="caution">
    <text evidence="3">The sequence shown here is derived from an EMBL/GenBank/DDBJ whole genome shotgun (WGS) entry which is preliminary data.</text>
</comment>
<keyword evidence="2" id="KW-0732">Signal</keyword>
<feature type="transmembrane region" description="Helical" evidence="1">
    <location>
        <begin position="143"/>
        <end position="166"/>
    </location>
</feature>
<dbReference type="AlphaFoldDB" id="A0A175RVJ9"/>
<dbReference type="EMBL" id="LDQA01000008">
    <property type="protein sequence ID" value="KTR07825.1"/>
    <property type="molecule type" value="Genomic_DNA"/>
</dbReference>
<evidence type="ECO:0000313" key="3">
    <source>
        <dbReference type="EMBL" id="KTR07825.1"/>
    </source>
</evidence>